<keyword evidence="2" id="KW-0238">DNA-binding</keyword>
<dbReference type="InterPro" id="IPR002577">
    <property type="entry name" value="HTH_HxlR"/>
</dbReference>
<dbReference type="CDD" id="cd00090">
    <property type="entry name" value="HTH_ARSR"/>
    <property type="match status" value="1"/>
</dbReference>
<proteinExistence type="predicted"/>
<evidence type="ECO:0000256" key="3">
    <source>
        <dbReference type="ARBA" id="ARBA00023163"/>
    </source>
</evidence>
<evidence type="ECO:0000256" key="1">
    <source>
        <dbReference type="ARBA" id="ARBA00023015"/>
    </source>
</evidence>
<reference evidence="5" key="1">
    <citation type="submission" date="2016-10" db="EMBL/GenBank/DDBJ databases">
        <title>CRISPR-Cas defence system in Roseofilum reptotaenium: evidence of a bacteriophage-cyanobacterium arms race in the coral black band disease.</title>
        <authorList>
            <person name="Buerger P."/>
            <person name="Wood-Charlson E.M."/>
            <person name="Weynberg K.D."/>
            <person name="Willis B."/>
            <person name="Van Oppen M.J."/>
        </authorList>
    </citation>
    <scope>NUCLEOTIDE SEQUENCE [LARGE SCALE GENOMIC DNA]</scope>
    <source>
        <strain evidence="5">AO1-A</strain>
    </source>
</reference>
<dbReference type="Proteomes" id="UP000183940">
    <property type="component" value="Unassembled WGS sequence"/>
</dbReference>
<comment type="caution">
    <text evidence="5">The sequence shown here is derived from an EMBL/GenBank/DDBJ whole genome shotgun (WGS) entry which is preliminary data.</text>
</comment>
<dbReference type="Gene3D" id="1.10.10.10">
    <property type="entry name" value="Winged helix-like DNA-binding domain superfamily/Winged helix DNA-binding domain"/>
    <property type="match status" value="1"/>
</dbReference>
<keyword evidence="1" id="KW-0805">Transcription regulation</keyword>
<dbReference type="InterPro" id="IPR036390">
    <property type="entry name" value="WH_DNA-bd_sf"/>
</dbReference>
<evidence type="ECO:0000259" key="4">
    <source>
        <dbReference type="PROSITE" id="PS51118"/>
    </source>
</evidence>
<accession>A0A1L9QXY4</accession>
<dbReference type="GO" id="GO:0003677">
    <property type="term" value="F:DNA binding"/>
    <property type="evidence" value="ECO:0007669"/>
    <property type="project" value="UniProtKB-KW"/>
</dbReference>
<keyword evidence="3" id="KW-0804">Transcription</keyword>
<organism evidence="5 6">
    <name type="scientific">Roseofilum reptotaenium AO1-A</name>
    <dbReference type="NCBI Taxonomy" id="1925591"/>
    <lineage>
        <taxon>Bacteria</taxon>
        <taxon>Bacillati</taxon>
        <taxon>Cyanobacteriota</taxon>
        <taxon>Cyanophyceae</taxon>
        <taxon>Desertifilales</taxon>
        <taxon>Desertifilaceae</taxon>
        <taxon>Roseofilum</taxon>
    </lineage>
</organism>
<dbReference type="SUPFAM" id="SSF46785">
    <property type="entry name" value="Winged helix' DNA-binding domain"/>
    <property type="match status" value="1"/>
</dbReference>
<dbReference type="EMBL" id="MLAW01000001">
    <property type="protein sequence ID" value="OJJ27524.1"/>
    <property type="molecule type" value="Genomic_DNA"/>
</dbReference>
<evidence type="ECO:0000313" key="5">
    <source>
        <dbReference type="EMBL" id="OJJ27524.1"/>
    </source>
</evidence>
<protein>
    <submittedName>
        <fullName evidence="5">Transcriptional regulator</fullName>
    </submittedName>
</protein>
<dbReference type="PROSITE" id="PS51118">
    <property type="entry name" value="HTH_HXLR"/>
    <property type="match status" value="1"/>
</dbReference>
<dbReference type="InterPro" id="IPR036388">
    <property type="entry name" value="WH-like_DNA-bd_sf"/>
</dbReference>
<evidence type="ECO:0000313" key="6">
    <source>
        <dbReference type="Proteomes" id="UP000183940"/>
    </source>
</evidence>
<dbReference type="AlphaFoldDB" id="A0A1L9QXY4"/>
<gene>
    <name evidence="5" type="ORF">BI308_00720</name>
</gene>
<dbReference type="InterPro" id="IPR011991">
    <property type="entry name" value="ArsR-like_HTH"/>
</dbReference>
<feature type="domain" description="HTH hxlR-type" evidence="4">
    <location>
        <begin position="13"/>
        <end position="111"/>
    </location>
</feature>
<dbReference type="PANTHER" id="PTHR33204">
    <property type="entry name" value="TRANSCRIPTIONAL REGULATOR, MARR FAMILY"/>
    <property type="match status" value="1"/>
</dbReference>
<sequence length="113" mass="12716">MHSPIESSTRLTCAVETTIKVIGGRWKVLILRELFSGVKRFGELQRAISGVTQKMLTQQLREMEQDGLIDRVVYSQVPPKVEYSLTPTGRSLEPVLTAMHNWAIQYNASRGKG</sequence>
<name>A0A1L9QXY4_9CYAN</name>
<keyword evidence="6" id="KW-1185">Reference proteome</keyword>
<dbReference type="Pfam" id="PF01638">
    <property type="entry name" value="HxlR"/>
    <property type="match status" value="1"/>
</dbReference>
<evidence type="ECO:0000256" key="2">
    <source>
        <dbReference type="ARBA" id="ARBA00023125"/>
    </source>
</evidence>